<dbReference type="KEGG" id="camy:CSUIS_1539"/>
<evidence type="ECO:0000256" key="1">
    <source>
        <dbReference type="SAM" id="Phobius"/>
    </source>
</evidence>
<evidence type="ECO:0000313" key="3">
    <source>
        <dbReference type="Proteomes" id="UP000194260"/>
    </source>
</evidence>
<dbReference type="Proteomes" id="UP000194260">
    <property type="component" value="Chromosome"/>
</dbReference>
<sequence>MGYPYFLLRRSAKPANVTPKGWVSVKPTFATKFSQKQNNLNGCFTAKIWNFKYFSIFMLSEIIYIIFIFKWEGGRFLAVEWCNSQTILTIV</sequence>
<protein>
    <submittedName>
        <fullName evidence="2">Uncharacterized protein</fullName>
    </submittedName>
</protein>
<proteinExistence type="predicted"/>
<reference evidence="3" key="1">
    <citation type="journal article" date="2017" name="Genome Biol. Evol.">
        <title>Comparative Genomic Analysis Identifies a Campylobacter Clade Deficient in Selenium Metabolism.</title>
        <authorList>
            <person name="Miller W.G."/>
            <person name="Yee E."/>
            <person name="Lopes B.S."/>
            <person name="Chapman M.H."/>
            <person name="Huynh S."/>
            <person name="Bono J.L."/>
            <person name="Parker C.T."/>
            <person name="Strachan N.J.C."/>
            <person name="Forbes K.J."/>
        </authorList>
    </citation>
    <scope>NUCLEOTIDE SEQUENCE [LARGE SCALE GENOMIC DNA]</scope>
    <source>
        <strain evidence="3">RM6137</strain>
    </source>
</reference>
<dbReference type="AlphaFoldDB" id="A0A1X9SYN7"/>
<gene>
    <name evidence="2" type="ORF">CSUIS_1539</name>
</gene>
<dbReference type="EMBL" id="CP018789">
    <property type="protein sequence ID" value="ARR01321.1"/>
    <property type="molecule type" value="Genomic_DNA"/>
</dbReference>
<keyword evidence="1" id="KW-1133">Transmembrane helix</keyword>
<feature type="transmembrane region" description="Helical" evidence="1">
    <location>
        <begin position="53"/>
        <end position="71"/>
    </location>
</feature>
<accession>A0A1X9SYN7</accession>
<organism evidence="2 3">
    <name type="scientific">Campylobacter porcelli</name>
    <dbReference type="NCBI Taxonomy" id="1660073"/>
    <lineage>
        <taxon>Bacteria</taxon>
        <taxon>Pseudomonadati</taxon>
        <taxon>Campylobacterota</taxon>
        <taxon>Epsilonproteobacteria</taxon>
        <taxon>Campylobacterales</taxon>
        <taxon>Campylobacteraceae</taxon>
        <taxon>Campylobacter</taxon>
    </lineage>
</organism>
<evidence type="ECO:0000313" key="2">
    <source>
        <dbReference type="EMBL" id="ARR01321.1"/>
    </source>
</evidence>
<name>A0A1X9SYN7_9BACT</name>
<keyword evidence="1" id="KW-0812">Transmembrane</keyword>
<keyword evidence="1" id="KW-0472">Membrane</keyword>